<sequence length="200" mass="21189">GVFFAKEHEAGCQAVLASKLSGKETTTNELLGAPSSSVIASAAKQSHQRGTRTARLNRCDCFAALARTGVLALTAPAGRSSQTRPGGPAASPPPVAPRPQSPRATHLVGAHYLAAPLAQYRQLVGGLGGGVAPSGFFGEVRQDALRRREGRAARLVYFMNVVNFSYLHIVARPKLVHFGRDILVEVKKQIYAHAEIGSVK</sequence>
<evidence type="ECO:0000313" key="2">
    <source>
        <dbReference type="EMBL" id="GFC78760.1"/>
    </source>
</evidence>
<dbReference type="AlphaFoldDB" id="A0A699QY87"/>
<feature type="compositionally biased region" description="Pro residues" evidence="1">
    <location>
        <begin position="90"/>
        <end position="100"/>
    </location>
</feature>
<proteinExistence type="predicted"/>
<evidence type="ECO:0000256" key="1">
    <source>
        <dbReference type="SAM" id="MobiDB-lite"/>
    </source>
</evidence>
<feature type="non-terminal residue" evidence="2">
    <location>
        <position position="1"/>
    </location>
</feature>
<organism evidence="2">
    <name type="scientific">Tanacetum cinerariifolium</name>
    <name type="common">Dalmatian daisy</name>
    <name type="synonym">Chrysanthemum cinerariifolium</name>
    <dbReference type="NCBI Taxonomy" id="118510"/>
    <lineage>
        <taxon>Eukaryota</taxon>
        <taxon>Viridiplantae</taxon>
        <taxon>Streptophyta</taxon>
        <taxon>Embryophyta</taxon>
        <taxon>Tracheophyta</taxon>
        <taxon>Spermatophyta</taxon>
        <taxon>Magnoliopsida</taxon>
        <taxon>eudicotyledons</taxon>
        <taxon>Gunneridae</taxon>
        <taxon>Pentapetalae</taxon>
        <taxon>asterids</taxon>
        <taxon>campanulids</taxon>
        <taxon>Asterales</taxon>
        <taxon>Asteraceae</taxon>
        <taxon>Asteroideae</taxon>
        <taxon>Anthemideae</taxon>
        <taxon>Anthemidinae</taxon>
        <taxon>Tanacetum</taxon>
    </lineage>
</organism>
<feature type="region of interest" description="Disordered" evidence="1">
    <location>
        <begin position="76"/>
        <end position="103"/>
    </location>
</feature>
<name>A0A699QY87_TANCI</name>
<comment type="caution">
    <text evidence="2">The sequence shown here is derived from an EMBL/GenBank/DDBJ whole genome shotgun (WGS) entry which is preliminary data.</text>
</comment>
<reference evidence="2" key="1">
    <citation type="journal article" date="2019" name="Sci. Rep.">
        <title>Draft genome of Tanacetum cinerariifolium, the natural source of mosquito coil.</title>
        <authorList>
            <person name="Yamashiro T."/>
            <person name="Shiraishi A."/>
            <person name="Satake H."/>
            <person name="Nakayama K."/>
        </authorList>
    </citation>
    <scope>NUCLEOTIDE SEQUENCE</scope>
</reference>
<accession>A0A699QY87</accession>
<gene>
    <name evidence="2" type="ORF">Tci_850730</name>
</gene>
<dbReference type="EMBL" id="BKCJ011067283">
    <property type="protein sequence ID" value="GFC78760.1"/>
    <property type="molecule type" value="Genomic_DNA"/>
</dbReference>
<protein>
    <submittedName>
        <fullName evidence="2">Uncharacterized protein</fullName>
    </submittedName>
</protein>